<dbReference type="Pfam" id="PF05107">
    <property type="entry name" value="Cas_Cas7"/>
    <property type="match status" value="1"/>
</dbReference>
<reference evidence="2" key="1">
    <citation type="submission" date="2016-11" db="EMBL/GenBank/DDBJ databases">
        <authorList>
            <person name="Varghese N."/>
            <person name="Submissions S."/>
        </authorList>
    </citation>
    <scope>NUCLEOTIDE SEQUENCE [LARGE SCALE GENOMIC DNA]</scope>
    <source>
        <strain evidence="2">DSM 14826</strain>
    </source>
</reference>
<dbReference type="InterPro" id="IPR006482">
    <property type="entry name" value="Cas7_Csh2/Csh2"/>
</dbReference>
<proteinExistence type="predicted"/>
<dbReference type="EMBL" id="FRAI01000041">
    <property type="protein sequence ID" value="SHK37840.1"/>
    <property type="molecule type" value="Genomic_DNA"/>
</dbReference>
<dbReference type="GO" id="GO:0043571">
    <property type="term" value="P:maintenance of CRISPR repeat elements"/>
    <property type="evidence" value="ECO:0007669"/>
    <property type="project" value="InterPro"/>
</dbReference>
<dbReference type="STRING" id="1120989.SAMN02745227_02141"/>
<dbReference type="AlphaFoldDB" id="A0A1M6RZN1"/>
<dbReference type="Proteomes" id="UP000243547">
    <property type="component" value="Unassembled WGS sequence"/>
</dbReference>
<name>A0A1M6RZN1_9FIRM</name>
<gene>
    <name evidence="1" type="ORF">SAMN02745227_02141</name>
</gene>
<keyword evidence="2" id="KW-1185">Reference proteome</keyword>
<accession>A0A1M6RZN1</accession>
<evidence type="ECO:0000313" key="1">
    <source>
        <dbReference type="EMBL" id="SHK37840.1"/>
    </source>
</evidence>
<dbReference type="InterPro" id="IPR013419">
    <property type="entry name" value="CRISPR-assoc_prot_Cas7/Csh2"/>
</dbReference>
<sequence>MMNNSEILFLYDAKLTNPNGDPDEENRPRMDYEREINLVSDLRLKRYIRDYLAEKGYKIFVSKLDGKSVRPGEIINNLKENLGQKDKLTDDDLLNAFIDVRLFGATMPVEKDTRTFTGPVQFNWGQSLNKVEIIEASITSHFSTSDKNEQGAIGKDYRVKYSFIAFSGVVSGNRGKYTNLTEEDVLKLDEAFVKAIPLQATRSKIGQYPRLYLRLQYKDSETILGDLRSFVKLDCIEDSPRDITEVTLDVTNLQRFLQDNKEKIEKVRYYVHPQLVMKINGEQVGINNLLGDLSFEEVR</sequence>
<organism evidence="1 2">
    <name type="scientific">Anaerobranca californiensis DSM 14826</name>
    <dbReference type="NCBI Taxonomy" id="1120989"/>
    <lineage>
        <taxon>Bacteria</taxon>
        <taxon>Bacillati</taxon>
        <taxon>Bacillota</taxon>
        <taxon>Clostridia</taxon>
        <taxon>Eubacteriales</taxon>
        <taxon>Proteinivoracaceae</taxon>
        <taxon>Anaerobranca</taxon>
    </lineage>
</organism>
<protein>
    <submittedName>
        <fullName evidence="1">CRISPR-associated protein, Csh2 family</fullName>
    </submittedName>
</protein>
<dbReference type="NCBIfam" id="TIGR01595">
    <property type="entry name" value="cas_CT1132"/>
    <property type="match status" value="1"/>
</dbReference>
<evidence type="ECO:0000313" key="2">
    <source>
        <dbReference type="Proteomes" id="UP000243547"/>
    </source>
</evidence>
<dbReference type="NCBIfam" id="TIGR02590">
    <property type="entry name" value="cas_Csh2"/>
    <property type="match status" value="1"/>
</dbReference>